<proteinExistence type="predicted"/>
<evidence type="ECO:0000313" key="3">
    <source>
        <dbReference type="Proteomes" id="UP000284403"/>
    </source>
</evidence>
<dbReference type="InterPro" id="IPR018553">
    <property type="entry name" value="E2_Ub-conjug_enz"/>
</dbReference>
<comment type="caution">
    <text evidence="2">The sequence shown here is derived from an EMBL/GenBank/DDBJ whole genome shotgun (WGS) entry which is preliminary data.</text>
</comment>
<organism evidence="2 3">
    <name type="scientific">Trypanosoma conorhini</name>
    <dbReference type="NCBI Taxonomy" id="83891"/>
    <lineage>
        <taxon>Eukaryota</taxon>
        <taxon>Discoba</taxon>
        <taxon>Euglenozoa</taxon>
        <taxon>Kinetoplastea</taxon>
        <taxon>Metakinetoplastina</taxon>
        <taxon>Trypanosomatida</taxon>
        <taxon>Trypanosomatidae</taxon>
        <taxon>Trypanosoma</taxon>
    </lineage>
</organism>
<reference evidence="2 3" key="1">
    <citation type="journal article" date="2018" name="BMC Genomics">
        <title>Genomic comparison of Trypanosoma conorhini and Trypanosoma rangeli to Trypanosoma cruzi strains of high and low virulence.</title>
        <authorList>
            <person name="Bradwell K.R."/>
            <person name="Koparde V.N."/>
            <person name="Matveyev A.V."/>
            <person name="Serrano M.G."/>
            <person name="Alves J.M."/>
            <person name="Parikh H."/>
            <person name="Huang B."/>
            <person name="Lee V."/>
            <person name="Espinosa-Alvarez O."/>
            <person name="Ortiz P.A."/>
            <person name="Costa-Martins A.G."/>
            <person name="Teixeira M.M."/>
            <person name="Buck G.A."/>
        </authorList>
    </citation>
    <scope>NUCLEOTIDE SEQUENCE [LARGE SCALE GENOMIC DNA]</scope>
    <source>
        <strain evidence="2 3">025E</strain>
    </source>
</reference>
<dbReference type="AlphaFoldDB" id="A0A422NUE1"/>
<protein>
    <recommendedName>
        <fullName evidence="1">Non-canonical E2 ubiquitin-conjugating enzyme C-terminal domain-containing protein</fullName>
    </recommendedName>
</protein>
<dbReference type="PANTHER" id="PTHR31560:SF0">
    <property type="entry name" value="UPF0652 PROTEIN C22H10.08"/>
    <property type="match status" value="1"/>
</dbReference>
<feature type="domain" description="Non-canonical E2 ubiquitin-conjugating enzyme C-terminal" evidence="1">
    <location>
        <begin position="7"/>
        <end position="452"/>
    </location>
</feature>
<name>A0A422NUE1_9TRYP</name>
<accession>A0A422NUE1</accession>
<evidence type="ECO:0000313" key="2">
    <source>
        <dbReference type="EMBL" id="RNF09068.1"/>
    </source>
</evidence>
<gene>
    <name evidence="2" type="ORF">Tco025E_07151</name>
</gene>
<dbReference type="GeneID" id="40320762"/>
<dbReference type="InterPro" id="IPR057668">
    <property type="entry name" value="E2_Ub-conjug_enz_C"/>
</dbReference>
<dbReference type="OrthoDB" id="406045at2759"/>
<dbReference type="Proteomes" id="UP000284403">
    <property type="component" value="Unassembled WGS sequence"/>
</dbReference>
<dbReference type="Pfam" id="PF09418">
    <property type="entry name" value="DUF2009"/>
    <property type="match status" value="1"/>
</dbReference>
<dbReference type="EMBL" id="MKKU01000519">
    <property type="protein sequence ID" value="RNF09068.1"/>
    <property type="molecule type" value="Genomic_DNA"/>
</dbReference>
<keyword evidence="3" id="KW-1185">Reference proteome</keyword>
<sequence>MEYADALLRLSDAEREELDLLLAALRVSEYTDDVDDIRRPSSREERMYGAMREFFGTALGLAIAAGSVPRGVREELAGGHKGVWLTLRVLVGLFEIFRRHKRLNPFSNRSEFGKLTMLLQDAQKRAVQERLQTSKSLVAPLQTVGAELRRVGAEALLAGGDVAEYLRAQGAEKAALLQRMLELHGGGGGGPAVERCLRSIDDVVHFIEENVRPLRWLRRILDEEFLPHPTDPERNLAIHAGLHGARLSHDHVRHCQYVAESLTLWENVQRHIFEFWQVAEDDMLLDGGGHYNFVNTGQGHHRLCGAKKSFARMARAVAEAERAEGGWVGIKVIHLGDRDVPNPLVFIDKYTVVPRIVQPIMHTVLELESIFAPGSPETYPGLRNLLRAKFHSYPALRTMILADFFRHAFDGSGDDGGNCIDGRLTSAWNWCHQLEKKPYYDAFVLTEFKGFD</sequence>
<dbReference type="RefSeq" id="XP_029225972.1">
    <property type="nucleotide sequence ID" value="XM_029374018.1"/>
</dbReference>
<evidence type="ECO:0000259" key="1">
    <source>
        <dbReference type="Pfam" id="PF09418"/>
    </source>
</evidence>
<dbReference type="PANTHER" id="PTHR31560">
    <property type="entry name" value="UPF0652 PROTEIN C16A11.03C-RELATED"/>
    <property type="match status" value="1"/>
</dbReference>